<dbReference type="AlphaFoldDB" id="A0A4C1XDN4"/>
<keyword evidence="3" id="KW-1185">Reference proteome</keyword>
<evidence type="ECO:0000313" key="2">
    <source>
        <dbReference type="EMBL" id="GBP60439.1"/>
    </source>
</evidence>
<organism evidence="2 3">
    <name type="scientific">Eumeta variegata</name>
    <name type="common">Bagworm moth</name>
    <name type="synonym">Eumeta japonica</name>
    <dbReference type="NCBI Taxonomy" id="151549"/>
    <lineage>
        <taxon>Eukaryota</taxon>
        <taxon>Metazoa</taxon>
        <taxon>Ecdysozoa</taxon>
        <taxon>Arthropoda</taxon>
        <taxon>Hexapoda</taxon>
        <taxon>Insecta</taxon>
        <taxon>Pterygota</taxon>
        <taxon>Neoptera</taxon>
        <taxon>Endopterygota</taxon>
        <taxon>Lepidoptera</taxon>
        <taxon>Glossata</taxon>
        <taxon>Ditrysia</taxon>
        <taxon>Tineoidea</taxon>
        <taxon>Psychidae</taxon>
        <taxon>Oiketicinae</taxon>
        <taxon>Eumeta</taxon>
    </lineage>
</organism>
<feature type="region of interest" description="Disordered" evidence="1">
    <location>
        <begin position="172"/>
        <end position="200"/>
    </location>
</feature>
<dbReference type="Proteomes" id="UP000299102">
    <property type="component" value="Unassembled WGS sequence"/>
</dbReference>
<evidence type="ECO:0000256" key="1">
    <source>
        <dbReference type="SAM" id="MobiDB-lite"/>
    </source>
</evidence>
<protein>
    <submittedName>
        <fullName evidence="2">Uncharacterized protein</fullName>
    </submittedName>
</protein>
<proteinExistence type="predicted"/>
<sequence>MEPLSSDDLSYMRHVVLSARRRRESVALSFWNTSAKFYMLFNVLGSKDVPLAIFLTGTVVLPWLKSSLLAAINHETTYQTLYRFFLQIKRKNKTCVLTAIVTCLLVVRKTVRGDAHARIPAHAHALAHAPRAHPDTTQMCYERHRRSWRSRTIGKYSCRKCNMVPTLTTPSHIASAKTHPQKSIRALHPSTSPRARAPPRPGPPSCFILFKPRWLNFLLLGPFLKTLLVTHPRSRPHRRRLRGSAFGVIS</sequence>
<accession>A0A4C1XDN4</accession>
<reference evidence="2 3" key="1">
    <citation type="journal article" date="2019" name="Commun. Biol.">
        <title>The bagworm genome reveals a unique fibroin gene that provides high tensile strength.</title>
        <authorList>
            <person name="Kono N."/>
            <person name="Nakamura H."/>
            <person name="Ohtoshi R."/>
            <person name="Tomita M."/>
            <person name="Numata K."/>
            <person name="Arakawa K."/>
        </authorList>
    </citation>
    <scope>NUCLEOTIDE SEQUENCE [LARGE SCALE GENOMIC DNA]</scope>
</reference>
<comment type="caution">
    <text evidence="2">The sequence shown here is derived from an EMBL/GenBank/DDBJ whole genome shotgun (WGS) entry which is preliminary data.</text>
</comment>
<dbReference type="EMBL" id="BGZK01000787">
    <property type="protein sequence ID" value="GBP60439.1"/>
    <property type="molecule type" value="Genomic_DNA"/>
</dbReference>
<gene>
    <name evidence="2" type="ORF">EVAR_98336_1</name>
</gene>
<name>A0A4C1XDN4_EUMVA</name>
<evidence type="ECO:0000313" key="3">
    <source>
        <dbReference type="Proteomes" id="UP000299102"/>
    </source>
</evidence>